<dbReference type="EMBL" id="JACOIJ010000042">
    <property type="protein sequence ID" value="MBD1430872.1"/>
    <property type="molecule type" value="Genomic_DNA"/>
</dbReference>
<keyword evidence="1" id="KW-0472">Membrane</keyword>
<evidence type="ECO:0008006" key="4">
    <source>
        <dbReference type="Google" id="ProtNLM"/>
    </source>
</evidence>
<proteinExistence type="predicted"/>
<reference evidence="2 3" key="1">
    <citation type="submission" date="2020-08" db="EMBL/GenBank/DDBJ databases">
        <title>Sphingobacterium sp. DN04309 isolated from aquaculture water.</title>
        <authorList>
            <person name="Zhang M."/>
        </authorList>
    </citation>
    <scope>NUCLEOTIDE SEQUENCE [LARGE SCALE GENOMIC DNA]</scope>
    <source>
        <strain evidence="2 3">DN04309</strain>
    </source>
</reference>
<gene>
    <name evidence="2" type="ORF">H8B04_15130</name>
</gene>
<organism evidence="2 3">
    <name type="scientific">Sphingobacterium litopenaei</name>
    <dbReference type="NCBI Taxonomy" id="2763500"/>
    <lineage>
        <taxon>Bacteria</taxon>
        <taxon>Pseudomonadati</taxon>
        <taxon>Bacteroidota</taxon>
        <taxon>Sphingobacteriia</taxon>
        <taxon>Sphingobacteriales</taxon>
        <taxon>Sphingobacteriaceae</taxon>
        <taxon>Sphingobacterium</taxon>
    </lineage>
</organism>
<evidence type="ECO:0000313" key="2">
    <source>
        <dbReference type="EMBL" id="MBD1430872.1"/>
    </source>
</evidence>
<comment type="caution">
    <text evidence="2">The sequence shown here is derived from an EMBL/GenBank/DDBJ whole genome shotgun (WGS) entry which is preliminary data.</text>
</comment>
<keyword evidence="1" id="KW-1133">Transmembrane helix</keyword>
<sequence>MIIYLILIGAIILIFAVFYYLDYLKKRVFDDNVNLSLSFDFQESSTSKASKHLLLFHIKSVNENFRALYINDVKIKNSKVRLRHYRNISTKLPIPQDGVLLSMEVRKSGKLKPQEIENCQIVISGFLMEDKNKKVFFKRNMQVTPLPRYA</sequence>
<dbReference type="Proteomes" id="UP000651271">
    <property type="component" value="Unassembled WGS sequence"/>
</dbReference>
<name>A0ABR7YHR7_9SPHI</name>
<evidence type="ECO:0000256" key="1">
    <source>
        <dbReference type="SAM" id="Phobius"/>
    </source>
</evidence>
<dbReference type="RefSeq" id="WP_149914294.1">
    <property type="nucleotide sequence ID" value="NZ_JACOIJ010000042.1"/>
</dbReference>
<protein>
    <recommendedName>
        <fullName evidence="4">Late embryogenesis abundant protein LEA-2 subgroup domain-containing protein</fullName>
    </recommendedName>
</protein>
<keyword evidence="3" id="KW-1185">Reference proteome</keyword>
<feature type="transmembrane region" description="Helical" evidence="1">
    <location>
        <begin position="6"/>
        <end position="24"/>
    </location>
</feature>
<accession>A0ABR7YHR7</accession>
<keyword evidence="1" id="KW-0812">Transmembrane</keyword>
<evidence type="ECO:0000313" key="3">
    <source>
        <dbReference type="Proteomes" id="UP000651271"/>
    </source>
</evidence>